<dbReference type="Gene3D" id="3.40.50.720">
    <property type="entry name" value="NAD(P)-binding Rossmann-like Domain"/>
    <property type="match status" value="1"/>
</dbReference>
<organism evidence="3 4">
    <name type="scientific">Sagittula stellata (strain ATCC 700073 / DSM 11524 / E-37)</name>
    <dbReference type="NCBI Taxonomy" id="388399"/>
    <lineage>
        <taxon>Bacteria</taxon>
        <taxon>Pseudomonadati</taxon>
        <taxon>Pseudomonadota</taxon>
        <taxon>Alphaproteobacteria</taxon>
        <taxon>Rhodobacterales</taxon>
        <taxon>Roseobacteraceae</taxon>
        <taxon>Sagittula</taxon>
    </lineage>
</organism>
<dbReference type="AlphaFoldDB" id="A3JY47"/>
<comment type="caution">
    <text evidence="3">The sequence shown here is derived from an EMBL/GenBank/DDBJ whole genome shotgun (WGS) entry which is preliminary data.</text>
</comment>
<dbReference type="RefSeq" id="WP_005855285.1">
    <property type="nucleotide sequence ID" value="NZ_AAYA01000001.1"/>
</dbReference>
<protein>
    <submittedName>
        <fullName evidence="3">Xanthine dehydrogenase accessory factor</fullName>
    </submittedName>
</protein>
<name>A3JY47_SAGS3</name>
<proteinExistence type="predicted"/>
<dbReference type="Proteomes" id="UP000005713">
    <property type="component" value="Unassembled WGS sequence"/>
</dbReference>
<dbReference type="InterPro" id="IPR052698">
    <property type="entry name" value="MoCofactor_Util/Proc"/>
</dbReference>
<dbReference type="InterPro" id="IPR027051">
    <property type="entry name" value="XdhC_Rossmann_dom"/>
</dbReference>
<dbReference type="InterPro" id="IPR014308">
    <property type="entry name" value="Xanthine_DH_XdhC"/>
</dbReference>
<reference evidence="3 4" key="1">
    <citation type="submission" date="2006-06" db="EMBL/GenBank/DDBJ databases">
        <authorList>
            <person name="Moran M.A."/>
            <person name="Ferriera S."/>
            <person name="Johnson J."/>
            <person name="Kravitz S."/>
            <person name="Beeson K."/>
            <person name="Sutton G."/>
            <person name="Rogers Y.-H."/>
            <person name="Friedman R."/>
            <person name="Frazier M."/>
            <person name="Venter J.C."/>
        </authorList>
    </citation>
    <scope>NUCLEOTIDE SEQUENCE [LARGE SCALE GENOMIC DNA]</scope>
    <source>
        <strain evidence="3 4">E-37</strain>
    </source>
</reference>
<dbReference type="EMBL" id="AAYA01000001">
    <property type="protein sequence ID" value="EBA10433.1"/>
    <property type="molecule type" value="Genomic_DNA"/>
</dbReference>
<dbReference type="InterPro" id="IPR003777">
    <property type="entry name" value="XdhC_CoxI"/>
</dbReference>
<dbReference type="PANTHER" id="PTHR30388:SF6">
    <property type="entry name" value="XANTHINE DEHYDROGENASE SUBUNIT A-RELATED"/>
    <property type="match status" value="1"/>
</dbReference>
<evidence type="ECO:0000259" key="1">
    <source>
        <dbReference type="Pfam" id="PF02625"/>
    </source>
</evidence>
<keyword evidence="4" id="KW-1185">Reference proteome</keyword>
<dbReference type="NCBIfam" id="TIGR02964">
    <property type="entry name" value="xanthine_xdhC"/>
    <property type="match status" value="1"/>
</dbReference>
<evidence type="ECO:0000313" key="4">
    <source>
        <dbReference type="Proteomes" id="UP000005713"/>
    </source>
</evidence>
<dbReference type="PANTHER" id="PTHR30388">
    <property type="entry name" value="ALDEHYDE OXIDOREDUCTASE MOLYBDENUM COFACTOR ASSEMBLY PROTEIN"/>
    <property type="match status" value="1"/>
</dbReference>
<dbReference type="OrthoDB" id="61481at2"/>
<feature type="domain" description="XdhC- CoxI" evidence="1">
    <location>
        <begin position="12"/>
        <end position="68"/>
    </location>
</feature>
<sequence length="314" mass="33362">MSFDRDVLARACAAHGRVARVVVAATQGSTPRETGAAMLVWATPEGFGQDGTIGGGALELEAAQHALSRTGLSRHPLGPALGQCCGGAVTLLTEHFTADTLPHPAAVYARGPGEAPLPVRRLTDRARAQGEAPAPQLLGDWMVEPMTPPRRPLWIWGAGHVGRALVATLSPLPDVAITWIDTAPDRFPEAIPAGVTTLPDPDPQRLMRHAPPDAHHLILTYSHALDLALCHAALSHRFAFCGLIGSDTKRARFTRRLRDLGHTDAQIGRICCPIGHKALGKHPQAIAIGVAAQILRLDSEKDQQWTIPSSASTA</sequence>
<evidence type="ECO:0000259" key="2">
    <source>
        <dbReference type="Pfam" id="PF13478"/>
    </source>
</evidence>
<dbReference type="Pfam" id="PF13478">
    <property type="entry name" value="XdhC_C"/>
    <property type="match status" value="1"/>
</dbReference>
<dbReference type="eggNOG" id="COG1975">
    <property type="taxonomic scope" value="Bacteria"/>
</dbReference>
<evidence type="ECO:0000313" key="3">
    <source>
        <dbReference type="EMBL" id="EBA10433.1"/>
    </source>
</evidence>
<dbReference type="Pfam" id="PF02625">
    <property type="entry name" value="XdhC_CoxI"/>
    <property type="match status" value="1"/>
</dbReference>
<gene>
    <name evidence="3" type="ORF">SSE37_20547</name>
</gene>
<accession>A3JY47</accession>
<feature type="domain" description="XdhC Rossmann" evidence="2">
    <location>
        <begin position="153"/>
        <end position="294"/>
    </location>
</feature>